<dbReference type="PANTHER" id="PTHR43462:SF1">
    <property type="entry name" value="ALANYL-TRNA EDITING PROTEIN AARSD1"/>
    <property type="match status" value="1"/>
</dbReference>
<dbReference type="RefSeq" id="WP_049681770.1">
    <property type="nucleotide sequence ID" value="NZ_LFZW01000001.1"/>
</dbReference>
<dbReference type="PATRIC" id="fig|1679170.3.peg.3120"/>
<dbReference type="Gene3D" id="2.40.30.130">
    <property type="match status" value="1"/>
</dbReference>
<dbReference type="InterPro" id="IPR018164">
    <property type="entry name" value="Ala-tRNA-synth_IIc_N"/>
</dbReference>
<evidence type="ECO:0000313" key="7">
    <source>
        <dbReference type="Proteomes" id="UP000037146"/>
    </source>
</evidence>
<dbReference type="Gene3D" id="3.10.310.40">
    <property type="match status" value="1"/>
</dbReference>
<dbReference type="GO" id="GO:0005737">
    <property type="term" value="C:cytoplasm"/>
    <property type="evidence" value="ECO:0007669"/>
    <property type="project" value="UniProtKB-SubCell"/>
</dbReference>
<keyword evidence="7" id="KW-1185">Reference proteome</keyword>
<dbReference type="Pfam" id="PF02272">
    <property type="entry name" value="DHHA1"/>
    <property type="match status" value="1"/>
</dbReference>
<dbReference type="InterPro" id="IPR003156">
    <property type="entry name" value="DHHA1_dom"/>
</dbReference>
<dbReference type="GO" id="GO:0003676">
    <property type="term" value="F:nucleic acid binding"/>
    <property type="evidence" value="ECO:0007669"/>
    <property type="project" value="InterPro"/>
</dbReference>
<feature type="domain" description="Alanyl-transfer RNA synthetases family profile" evidence="5">
    <location>
        <begin position="1"/>
        <end position="235"/>
    </location>
</feature>
<dbReference type="InterPro" id="IPR009000">
    <property type="entry name" value="Transl_B-barrel_sf"/>
</dbReference>
<dbReference type="GO" id="GO:0004813">
    <property type="term" value="F:alanine-tRNA ligase activity"/>
    <property type="evidence" value="ECO:0007669"/>
    <property type="project" value="InterPro"/>
</dbReference>
<dbReference type="InterPro" id="IPR051335">
    <property type="entry name" value="Alanyl-tRNA_Editing_Enzymes"/>
</dbReference>
<dbReference type="GO" id="GO:0005524">
    <property type="term" value="F:ATP binding"/>
    <property type="evidence" value="ECO:0007669"/>
    <property type="project" value="InterPro"/>
</dbReference>
<dbReference type="Pfam" id="PF07973">
    <property type="entry name" value="tRNA_SAD"/>
    <property type="match status" value="1"/>
</dbReference>
<dbReference type="Pfam" id="PF01411">
    <property type="entry name" value="tRNA-synt_2c"/>
    <property type="match status" value="1"/>
</dbReference>
<dbReference type="AlphaFoldDB" id="A0A0K9GVZ1"/>
<dbReference type="SUPFAM" id="SSF50447">
    <property type="entry name" value="Translation proteins"/>
    <property type="match status" value="1"/>
</dbReference>
<dbReference type="InterPro" id="IPR018163">
    <property type="entry name" value="Thr/Ala-tRNA-synth_IIc_edit"/>
</dbReference>
<sequence>MTKKLYYETTSIKTWDSEIQSITEKESQFYVTLQETAFYPEGGGQPADHGKIAGIDVLDVQVINEEIVHVLANKPELGKVHCELDWKRRFDHMQHHSGQHLLSAVCRELFDANTLSFHLGTDHVTIDVDRKEFSEDQINNIEQLANQYIYDNRKLHTYFITSDQLKELPVVKLPKVTENIRIVEMEGIEYNPCGGTHVRQTGEIGIIKLLKTEKQKGFTRIYFKCGFRALRDFQESLTVLTALSSKYSAGRDDILDRVNKSEQNQKHLLYENEKLKEEVAFFEMKEILSESKGLLITRRFSTKALKELQILAAKITSERDAVVLFGSASENKAVLYQNGITEIHCGQFFKQILGEYGGKGGGNDKSAQAGFPDYESLVGFLTFAEVELKKLTVK</sequence>
<gene>
    <name evidence="6" type="ORF">AC625_13660</name>
</gene>
<dbReference type="GO" id="GO:0002161">
    <property type="term" value="F:aminoacyl-tRNA deacylase activity"/>
    <property type="evidence" value="ECO:0007669"/>
    <property type="project" value="UniProtKB-ARBA"/>
</dbReference>
<dbReference type="PROSITE" id="PS50860">
    <property type="entry name" value="AA_TRNA_LIGASE_II_ALA"/>
    <property type="match status" value="1"/>
</dbReference>
<dbReference type="STRING" id="1679170.AC625_13660"/>
<dbReference type="Gene3D" id="3.30.980.10">
    <property type="entry name" value="Threonyl-trna Synthetase, Chain A, domain 2"/>
    <property type="match status" value="1"/>
</dbReference>
<dbReference type="InterPro" id="IPR018165">
    <property type="entry name" value="Ala-tRNA-synth_IIc_core"/>
</dbReference>
<evidence type="ECO:0000313" key="6">
    <source>
        <dbReference type="EMBL" id="KMY50417.1"/>
    </source>
</evidence>
<dbReference type="EMBL" id="LFZW01000001">
    <property type="protein sequence ID" value="KMY50417.1"/>
    <property type="molecule type" value="Genomic_DNA"/>
</dbReference>
<dbReference type="Proteomes" id="UP000037146">
    <property type="component" value="Unassembled WGS sequence"/>
</dbReference>
<comment type="cofactor">
    <cofactor evidence="1">
        <name>Zn(2+)</name>
        <dbReference type="ChEBI" id="CHEBI:29105"/>
    </cofactor>
</comment>
<protein>
    <submittedName>
        <fullName evidence="6">Hydrolase</fullName>
    </submittedName>
</protein>
<dbReference type="InterPro" id="IPR012947">
    <property type="entry name" value="tRNA_SAD"/>
</dbReference>
<dbReference type="SUPFAM" id="SSF55186">
    <property type="entry name" value="ThrRS/AlaRS common domain"/>
    <property type="match status" value="1"/>
</dbReference>
<evidence type="ECO:0000259" key="5">
    <source>
        <dbReference type="PROSITE" id="PS50860"/>
    </source>
</evidence>
<comment type="subcellular location">
    <subcellularLocation>
        <location evidence="2">Cytoplasm</location>
    </subcellularLocation>
</comment>
<dbReference type="GO" id="GO:0046872">
    <property type="term" value="F:metal ion binding"/>
    <property type="evidence" value="ECO:0007669"/>
    <property type="project" value="UniProtKB-KW"/>
</dbReference>
<evidence type="ECO:0000256" key="2">
    <source>
        <dbReference type="ARBA" id="ARBA00004496"/>
    </source>
</evidence>
<comment type="caution">
    <text evidence="6">The sequence shown here is derived from an EMBL/GenBank/DDBJ whole genome shotgun (WGS) entry which is preliminary data.</text>
</comment>
<dbReference type="GO" id="GO:0006419">
    <property type="term" value="P:alanyl-tRNA aminoacylation"/>
    <property type="evidence" value="ECO:0007669"/>
    <property type="project" value="InterPro"/>
</dbReference>
<dbReference type="OrthoDB" id="9812949at2"/>
<keyword evidence="4" id="KW-0862">Zinc</keyword>
<keyword evidence="6" id="KW-0378">Hydrolase</keyword>
<evidence type="ECO:0000256" key="4">
    <source>
        <dbReference type="ARBA" id="ARBA00022833"/>
    </source>
</evidence>
<evidence type="ECO:0000256" key="1">
    <source>
        <dbReference type="ARBA" id="ARBA00001947"/>
    </source>
</evidence>
<accession>A0A0K9GVZ1</accession>
<proteinExistence type="predicted"/>
<dbReference type="PANTHER" id="PTHR43462">
    <property type="entry name" value="ALANYL-TRNA EDITING PROTEIN"/>
    <property type="match status" value="1"/>
</dbReference>
<name>A0A0K9GVZ1_9BACI</name>
<reference evidence="7" key="1">
    <citation type="submission" date="2015-07" db="EMBL/GenBank/DDBJ databases">
        <title>Genome sequencing project for genomic taxonomy and phylogenomics of Bacillus-like bacteria.</title>
        <authorList>
            <person name="Liu B."/>
            <person name="Wang J."/>
            <person name="Zhu Y."/>
            <person name="Liu G."/>
            <person name="Chen Q."/>
            <person name="Chen Z."/>
            <person name="Lan J."/>
            <person name="Che J."/>
            <person name="Ge C."/>
            <person name="Shi H."/>
            <person name="Pan Z."/>
            <person name="Liu X."/>
        </authorList>
    </citation>
    <scope>NUCLEOTIDE SEQUENCE [LARGE SCALE GENOMIC DNA]</scope>
    <source>
        <strain evidence="7">FJAT-27997</strain>
    </source>
</reference>
<keyword evidence="3" id="KW-0479">Metal-binding</keyword>
<organism evidence="6 7">
    <name type="scientific">Peribacillus loiseleuriae</name>
    <dbReference type="NCBI Taxonomy" id="1679170"/>
    <lineage>
        <taxon>Bacteria</taxon>
        <taxon>Bacillati</taxon>
        <taxon>Bacillota</taxon>
        <taxon>Bacilli</taxon>
        <taxon>Bacillales</taxon>
        <taxon>Bacillaceae</taxon>
        <taxon>Peribacillus</taxon>
    </lineage>
</organism>
<dbReference type="SMART" id="SM00863">
    <property type="entry name" value="tRNA_SAD"/>
    <property type="match status" value="1"/>
</dbReference>
<evidence type="ECO:0000256" key="3">
    <source>
        <dbReference type="ARBA" id="ARBA00022723"/>
    </source>
</evidence>